<dbReference type="AlphaFoldDB" id="A0A3P7MRR7"/>
<keyword evidence="1" id="KW-0472">Membrane</keyword>
<evidence type="ECO:0000256" key="1">
    <source>
        <dbReference type="SAM" id="Phobius"/>
    </source>
</evidence>
<accession>A0A3P7MRR7</accession>
<reference evidence="2 3" key="1">
    <citation type="submission" date="2018-11" db="EMBL/GenBank/DDBJ databases">
        <authorList>
            <consortium name="Pathogen Informatics"/>
        </authorList>
    </citation>
    <scope>NUCLEOTIDE SEQUENCE [LARGE SCALE GENOMIC DNA]</scope>
</reference>
<evidence type="ECO:0000313" key="2">
    <source>
        <dbReference type="EMBL" id="VDN26523.1"/>
    </source>
</evidence>
<organism evidence="2 3">
    <name type="scientific">Cylicostephanus goldi</name>
    <name type="common">Nematode worm</name>
    <dbReference type="NCBI Taxonomy" id="71465"/>
    <lineage>
        <taxon>Eukaryota</taxon>
        <taxon>Metazoa</taxon>
        <taxon>Ecdysozoa</taxon>
        <taxon>Nematoda</taxon>
        <taxon>Chromadorea</taxon>
        <taxon>Rhabditida</taxon>
        <taxon>Rhabditina</taxon>
        <taxon>Rhabditomorpha</taxon>
        <taxon>Strongyloidea</taxon>
        <taxon>Strongylidae</taxon>
        <taxon>Cylicostephanus</taxon>
    </lineage>
</organism>
<feature type="transmembrane region" description="Helical" evidence="1">
    <location>
        <begin position="48"/>
        <end position="71"/>
    </location>
</feature>
<proteinExistence type="predicted"/>
<dbReference type="Proteomes" id="UP000271889">
    <property type="component" value="Unassembled WGS sequence"/>
</dbReference>
<sequence>MHERLLEMVSSSTIFCVLFVSNYCKRGEQPFMPFYSAELVADGVEQYYLVAAVFFIILCLLCLPAFVAYSVELHHLAVVLFFH</sequence>
<name>A0A3P7MRR7_CYLGO</name>
<keyword evidence="3" id="KW-1185">Reference proteome</keyword>
<protein>
    <submittedName>
        <fullName evidence="2">Uncharacterized protein</fullName>
    </submittedName>
</protein>
<dbReference type="EMBL" id="UYRV01111133">
    <property type="protein sequence ID" value="VDN26523.1"/>
    <property type="molecule type" value="Genomic_DNA"/>
</dbReference>
<keyword evidence="1" id="KW-0812">Transmembrane</keyword>
<evidence type="ECO:0000313" key="3">
    <source>
        <dbReference type="Proteomes" id="UP000271889"/>
    </source>
</evidence>
<gene>
    <name evidence="2" type="ORF">CGOC_LOCUS10412</name>
</gene>
<keyword evidence="1" id="KW-1133">Transmembrane helix</keyword>